<dbReference type="RefSeq" id="WP_114495244.1">
    <property type="nucleotide sequence ID" value="NZ_QPJW01000001.1"/>
</dbReference>
<dbReference type="AlphaFoldDB" id="A0A369BPN9"/>
<protein>
    <submittedName>
        <fullName evidence="9">Membrane protein DedA with SNARE-associated domain</fullName>
    </submittedName>
</protein>
<dbReference type="InterPro" id="IPR051311">
    <property type="entry name" value="DedA_domain"/>
</dbReference>
<feature type="domain" description="VTT" evidence="8">
    <location>
        <begin position="30"/>
        <end position="160"/>
    </location>
</feature>
<proteinExistence type="inferred from homology"/>
<evidence type="ECO:0000256" key="4">
    <source>
        <dbReference type="ARBA" id="ARBA00022692"/>
    </source>
</evidence>
<dbReference type="InterPro" id="IPR032816">
    <property type="entry name" value="VTT_dom"/>
</dbReference>
<evidence type="ECO:0000259" key="8">
    <source>
        <dbReference type="Pfam" id="PF09335"/>
    </source>
</evidence>
<keyword evidence="10" id="KW-1185">Reference proteome</keyword>
<dbReference type="GO" id="GO:0005886">
    <property type="term" value="C:plasma membrane"/>
    <property type="evidence" value="ECO:0007669"/>
    <property type="project" value="UniProtKB-SubCell"/>
</dbReference>
<keyword evidence="3" id="KW-1003">Cell membrane</keyword>
<accession>A0A369BPN9</accession>
<evidence type="ECO:0000256" key="6">
    <source>
        <dbReference type="ARBA" id="ARBA00023136"/>
    </source>
</evidence>
<organism evidence="9 10">
    <name type="scientific">Fontibacillus phaseoli</name>
    <dbReference type="NCBI Taxonomy" id="1416533"/>
    <lineage>
        <taxon>Bacteria</taxon>
        <taxon>Bacillati</taxon>
        <taxon>Bacillota</taxon>
        <taxon>Bacilli</taxon>
        <taxon>Bacillales</taxon>
        <taxon>Paenibacillaceae</taxon>
        <taxon>Fontibacillus</taxon>
    </lineage>
</organism>
<keyword evidence="4 7" id="KW-0812">Transmembrane</keyword>
<evidence type="ECO:0000256" key="2">
    <source>
        <dbReference type="ARBA" id="ARBA00010792"/>
    </source>
</evidence>
<comment type="caution">
    <text evidence="9">The sequence shown here is derived from an EMBL/GenBank/DDBJ whole genome shotgun (WGS) entry which is preliminary data.</text>
</comment>
<dbReference type="OrthoDB" id="9813426at2"/>
<reference evidence="9 10" key="1">
    <citation type="submission" date="2018-07" db="EMBL/GenBank/DDBJ databases">
        <title>Genomic Encyclopedia of Type Strains, Phase III (KMG-III): the genomes of soil and plant-associated and newly described type strains.</title>
        <authorList>
            <person name="Whitman W."/>
        </authorList>
    </citation>
    <scope>NUCLEOTIDE SEQUENCE [LARGE SCALE GENOMIC DNA]</scope>
    <source>
        <strain evidence="9 10">CECT 8333</strain>
    </source>
</reference>
<evidence type="ECO:0000313" key="10">
    <source>
        <dbReference type="Proteomes" id="UP000253090"/>
    </source>
</evidence>
<gene>
    <name evidence="9" type="ORF">DFP94_101948</name>
</gene>
<comment type="subcellular location">
    <subcellularLocation>
        <location evidence="1">Cell membrane</location>
        <topology evidence="1">Multi-pass membrane protein</topology>
    </subcellularLocation>
</comment>
<feature type="transmembrane region" description="Helical" evidence="7">
    <location>
        <begin position="48"/>
        <end position="75"/>
    </location>
</feature>
<dbReference type="PANTHER" id="PTHR42709:SF6">
    <property type="entry name" value="UNDECAPRENYL PHOSPHATE TRANSPORTER A"/>
    <property type="match status" value="1"/>
</dbReference>
<keyword evidence="5 7" id="KW-1133">Transmembrane helix</keyword>
<comment type="similarity">
    <text evidence="2">Belongs to the DedA family.</text>
</comment>
<dbReference type="PANTHER" id="PTHR42709">
    <property type="entry name" value="ALKALINE PHOSPHATASE LIKE PROTEIN"/>
    <property type="match status" value="1"/>
</dbReference>
<dbReference type="EMBL" id="QPJW01000001">
    <property type="protein sequence ID" value="RCX23351.1"/>
    <property type="molecule type" value="Genomic_DNA"/>
</dbReference>
<feature type="transmembrane region" description="Helical" evidence="7">
    <location>
        <begin position="138"/>
        <end position="163"/>
    </location>
</feature>
<evidence type="ECO:0000256" key="5">
    <source>
        <dbReference type="ARBA" id="ARBA00022989"/>
    </source>
</evidence>
<evidence type="ECO:0000256" key="7">
    <source>
        <dbReference type="SAM" id="Phobius"/>
    </source>
</evidence>
<keyword evidence="6 7" id="KW-0472">Membrane</keyword>
<evidence type="ECO:0000256" key="3">
    <source>
        <dbReference type="ARBA" id="ARBA00022475"/>
    </source>
</evidence>
<dbReference type="Proteomes" id="UP000253090">
    <property type="component" value="Unassembled WGS sequence"/>
</dbReference>
<name>A0A369BPN9_9BACL</name>
<feature type="transmembrane region" description="Helical" evidence="7">
    <location>
        <begin position="12"/>
        <end position="36"/>
    </location>
</feature>
<evidence type="ECO:0000313" key="9">
    <source>
        <dbReference type="EMBL" id="RCX23351.1"/>
    </source>
</evidence>
<dbReference type="Pfam" id="PF09335">
    <property type="entry name" value="VTT_dom"/>
    <property type="match status" value="1"/>
</dbReference>
<sequence>MENWITNIMEQFGYAGILLLIALENVFPPIPSEVILTFGGFMTTYSSLTVTGVVIAATVGSVLGAVILYGAGYLINVDRLEGWIDKYGRFLRLKKEDIRRADAWFDKYGYWTVLFCRMIPLIRSLISIPAGISKMKFGLFLLYTTIGTLIWNIVLVSVGAAVGGSWEKIVEFMDVYSNIAYALIAVCGLGGIYLFLRKRKRA</sequence>
<evidence type="ECO:0000256" key="1">
    <source>
        <dbReference type="ARBA" id="ARBA00004651"/>
    </source>
</evidence>
<feature type="transmembrane region" description="Helical" evidence="7">
    <location>
        <begin position="175"/>
        <end position="196"/>
    </location>
</feature>